<comment type="caution">
    <text evidence="2">The sequence shown here is derived from an EMBL/GenBank/DDBJ whole genome shotgun (WGS) entry which is preliminary data.</text>
</comment>
<evidence type="ECO:0000313" key="2">
    <source>
        <dbReference type="EMBL" id="KAF7513731.1"/>
    </source>
</evidence>
<organism evidence="2 3">
    <name type="scientific">Endocarpon pusillum</name>
    <dbReference type="NCBI Taxonomy" id="364733"/>
    <lineage>
        <taxon>Eukaryota</taxon>
        <taxon>Fungi</taxon>
        <taxon>Dikarya</taxon>
        <taxon>Ascomycota</taxon>
        <taxon>Pezizomycotina</taxon>
        <taxon>Eurotiomycetes</taxon>
        <taxon>Chaetothyriomycetidae</taxon>
        <taxon>Verrucariales</taxon>
        <taxon>Verrucariaceae</taxon>
        <taxon>Endocarpon</taxon>
    </lineage>
</organism>
<dbReference type="OrthoDB" id="5341904at2759"/>
<feature type="compositionally biased region" description="Basic and acidic residues" evidence="1">
    <location>
        <begin position="455"/>
        <end position="468"/>
    </location>
</feature>
<evidence type="ECO:0000256" key="1">
    <source>
        <dbReference type="SAM" id="MobiDB-lite"/>
    </source>
</evidence>
<name>A0A8H7EBF4_9EURO</name>
<feature type="compositionally biased region" description="Polar residues" evidence="1">
    <location>
        <begin position="1035"/>
        <end position="1047"/>
    </location>
</feature>
<protein>
    <submittedName>
        <fullName evidence="2">Uncharacterized protein</fullName>
    </submittedName>
</protein>
<feature type="region of interest" description="Disordered" evidence="1">
    <location>
        <begin position="957"/>
        <end position="993"/>
    </location>
</feature>
<dbReference type="Proteomes" id="UP000606974">
    <property type="component" value="Unassembled WGS sequence"/>
</dbReference>
<feature type="compositionally biased region" description="Pro residues" evidence="1">
    <location>
        <begin position="921"/>
        <end position="930"/>
    </location>
</feature>
<gene>
    <name evidence="2" type="ORF">GJ744_007782</name>
</gene>
<reference evidence="2" key="1">
    <citation type="submission" date="2020-02" db="EMBL/GenBank/DDBJ databases">
        <authorList>
            <person name="Palmer J.M."/>
        </authorList>
    </citation>
    <scope>NUCLEOTIDE SEQUENCE</scope>
    <source>
        <strain evidence="2">EPUS1.4</strain>
        <tissue evidence="2">Thallus</tissue>
    </source>
</reference>
<feature type="region of interest" description="Disordered" evidence="1">
    <location>
        <begin position="367"/>
        <end position="471"/>
    </location>
</feature>
<feature type="compositionally biased region" description="Polar residues" evidence="1">
    <location>
        <begin position="1"/>
        <end position="19"/>
    </location>
</feature>
<dbReference type="AlphaFoldDB" id="A0A8H7EBF4"/>
<accession>A0A8H7EBF4</accession>
<evidence type="ECO:0000313" key="3">
    <source>
        <dbReference type="Proteomes" id="UP000606974"/>
    </source>
</evidence>
<feature type="compositionally biased region" description="Basic and acidic residues" evidence="1">
    <location>
        <begin position="882"/>
        <end position="908"/>
    </location>
</feature>
<dbReference type="EMBL" id="JAACFV010000004">
    <property type="protein sequence ID" value="KAF7513731.1"/>
    <property type="molecule type" value="Genomic_DNA"/>
</dbReference>
<keyword evidence="3" id="KW-1185">Reference proteome</keyword>
<feature type="region of interest" description="Disordered" evidence="1">
    <location>
        <begin position="1088"/>
        <end position="1114"/>
    </location>
</feature>
<feature type="region of interest" description="Disordered" evidence="1">
    <location>
        <begin position="1015"/>
        <end position="1073"/>
    </location>
</feature>
<feature type="region of interest" description="Disordered" evidence="1">
    <location>
        <begin position="822"/>
        <end position="846"/>
    </location>
</feature>
<feature type="region of interest" description="Disordered" evidence="1">
    <location>
        <begin position="1"/>
        <end position="83"/>
    </location>
</feature>
<sequence>MFSRLKSSFAPSNKPASIDNNNNELRKRNRLSKPPTNTSSTNLSSPSLLQLGNRSSTLLQLSTNTEEVQNESPITADDEPREATKAHIFGPESRDAEAPAQGDTEAWRVGAFVVSDIETQEHKDVRDASPPKTEIRSCNLSREDLTSLVPIRRKSLNQPGIATRVGKDERWSRSPSGELGMEAKSVIPEEASSGELEALNLETSKFEKPVPPPLVRTETPSDLVFLGGLRLGSLHITNGCASPAPSDLSMRVKTRSTPNLRTTLGEYGDSDHEDCDANIRILNNVRPPKRPGMPTAPSQLISKVPHQSPLRFFSSNDMLPKINTRCEDADRTLGMDKAGQGISTTDRSRAGSIRMAEEYMAELPTSPFEIPRHSSSPASILNPISKSTEFDDGLFEDDSVTPSDFDSGDSSTTDTHYSSNGATTASDKHESSPQTMKPTYTLADSGYSSNSSLKDSNEETSERTDADHANSVMNAVQYGLSIPKTRQDRRPGPHPLRPSILKQAGATTTSLPTFHNLHHSTTTVSTVTTATSMPPTNRGQKLTKPRLLSRSARRKDITVQGNQEVISSSVPPVPAEFEANLAIRSHLVPELEHTFETRQHTTESPIMSHVEPVEIRFPSPAASVDMISEQSAAAPQPPIHKDSIFGRRSRSIKRSNVHHSSQEMSEADALAIIQDFGTVGYSLGGNPYDVARTNLQSSPRKNVEPARKVNPHNITSAARLPKSTGGMDAETAAELARMRSRTIHERNSMSVAEKRDLFNDRGGLPGKNLRPMSFTTNTPPLPPLPAGFGSNRSRSWAPQTHHDQMQQADKWNPRFYQNVYTDNTNVEPANDPYGYNQLDDASSYNDWPDQFYSEDYRSRFNRPRDGRRESWRSDRVEIDFDPRESWSPTHEERHFNRQCGDDSRHDYGESWLDFNEVEQEAPPPPPPHSPRPLSVAPHEVEGSTWVRHCQAWQEERQFTGEAHPTGSKNWSYGDDNGLYSSIPPRNVPSNQAYHHRDARPANTYQQYLANDAIGPQASYGSYHSREHSRHPSRRPNQANSYNGSNAGSLAGSLHPPHDPRRVGPSHQFSRYSGGFSYGYERGAGFGGSAGTKSVSGFAGASRKGKELSQGFGVD</sequence>
<feature type="compositionally biased region" description="Polar residues" evidence="1">
    <location>
        <begin position="50"/>
        <end position="73"/>
    </location>
</feature>
<feature type="compositionally biased region" description="Acidic residues" evidence="1">
    <location>
        <begin position="390"/>
        <end position="399"/>
    </location>
</feature>
<feature type="compositionally biased region" description="Polar residues" evidence="1">
    <location>
        <begin position="373"/>
        <end position="387"/>
    </location>
</feature>
<feature type="compositionally biased region" description="Low complexity" evidence="1">
    <location>
        <begin position="401"/>
        <end position="419"/>
    </location>
</feature>
<proteinExistence type="predicted"/>
<feature type="region of interest" description="Disordered" evidence="1">
    <location>
        <begin position="882"/>
        <end position="939"/>
    </location>
</feature>
<feature type="compositionally biased region" description="Low complexity" evidence="1">
    <location>
        <begin position="34"/>
        <end position="49"/>
    </location>
</feature>